<evidence type="ECO:0000313" key="3">
    <source>
        <dbReference type="Proteomes" id="UP000887116"/>
    </source>
</evidence>
<organism evidence="2 3">
    <name type="scientific">Trichonephila clavata</name>
    <name type="common">Joro spider</name>
    <name type="synonym">Nephila clavata</name>
    <dbReference type="NCBI Taxonomy" id="2740835"/>
    <lineage>
        <taxon>Eukaryota</taxon>
        <taxon>Metazoa</taxon>
        <taxon>Ecdysozoa</taxon>
        <taxon>Arthropoda</taxon>
        <taxon>Chelicerata</taxon>
        <taxon>Arachnida</taxon>
        <taxon>Araneae</taxon>
        <taxon>Araneomorphae</taxon>
        <taxon>Entelegynae</taxon>
        <taxon>Araneoidea</taxon>
        <taxon>Nephilidae</taxon>
        <taxon>Trichonephila</taxon>
    </lineage>
</organism>
<keyword evidence="3" id="KW-1185">Reference proteome</keyword>
<comment type="caution">
    <text evidence="2">The sequence shown here is derived from an EMBL/GenBank/DDBJ whole genome shotgun (WGS) entry which is preliminary data.</text>
</comment>
<sequence length="79" mass="8796">MQAPGRTLSSRASEGRPRSKGAERTPSEAERRTRPAATSLESSEKCVARQRLSLRRRSETQYSDGSDSDPFPSEQFHVS</sequence>
<protein>
    <submittedName>
        <fullName evidence="2">Uncharacterized protein</fullName>
    </submittedName>
</protein>
<evidence type="ECO:0000313" key="2">
    <source>
        <dbReference type="EMBL" id="GFR26460.1"/>
    </source>
</evidence>
<feature type="compositionally biased region" description="Basic and acidic residues" evidence="1">
    <location>
        <begin position="13"/>
        <end position="33"/>
    </location>
</feature>
<evidence type="ECO:0000256" key="1">
    <source>
        <dbReference type="SAM" id="MobiDB-lite"/>
    </source>
</evidence>
<gene>
    <name evidence="2" type="ORF">TNCT_363021</name>
</gene>
<dbReference type="Proteomes" id="UP000887116">
    <property type="component" value="Unassembled WGS sequence"/>
</dbReference>
<dbReference type="AlphaFoldDB" id="A0A8X6J9P1"/>
<proteinExistence type="predicted"/>
<dbReference type="EMBL" id="BMAO01038693">
    <property type="protein sequence ID" value="GFR26460.1"/>
    <property type="molecule type" value="Genomic_DNA"/>
</dbReference>
<reference evidence="2" key="1">
    <citation type="submission" date="2020-07" db="EMBL/GenBank/DDBJ databases">
        <title>Multicomponent nature underlies the extraordinary mechanical properties of spider dragline silk.</title>
        <authorList>
            <person name="Kono N."/>
            <person name="Nakamura H."/>
            <person name="Mori M."/>
            <person name="Yoshida Y."/>
            <person name="Ohtoshi R."/>
            <person name="Malay A.D."/>
            <person name="Moran D.A.P."/>
            <person name="Tomita M."/>
            <person name="Numata K."/>
            <person name="Arakawa K."/>
        </authorList>
    </citation>
    <scope>NUCLEOTIDE SEQUENCE</scope>
</reference>
<name>A0A8X6J9P1_TRICU</name>
<accession>A0A8X6J9P1</accession>
<feature type="region of interest" description="Disordered" evidence="1">
    <location>
        <begin position="1"/>
        <end position="79"/>
    </location>
</feature>